<sequence>MLASFWLAMIVAVPESLTWGITATLVLVSAMMLRTYGSATIKVDDSSLQAGRARIASHYLGAAQALDVREMRAASGHEADARAYLLLRPYIRTGVRIWINDAHDPTPYWLISSRRPELLVAALDAVARECSPPSR</sequence>
<protein>
    <recommendedName>
        <fullName evidence="3">DUF3093 domain-containing protein</fullName>
    </recommendedName>
</protein>
<proteinExistence type="predicted"/>
<evidence type="ECO:0000313" key="2">
    <source>
        <dbReference type="Proteomes" id="UP000732378"/>
    </source>
</evidence>
<organism evidence="1 2">
    <name type="scientific">Nocardioides salarius</name>
    <dbReference type="NCBI Taxonomy" id="374513"/>
    <lineage>
        <taxon>Bacteria</taxon>
        <taxon>Bacillati</taxon>
        <taxon>Actinomycetota</taxon>
        <taxon>Actinomycetes</taxon>
        <taxon>Propionibacteriales</taxon>
        <taxon>Nocardioidaceae</taxon>
        <taxon>Nocardioides</taxon>
    </lineage>
</organism>
<keyword evidence="2" id="KW-1185">Reference proteome</keyword>
<evidence type="ECO:0008006" key="3">
    <source>
        <dbReference type="Google" id="ProtNLM"/>
    </source>
</evidence>
<dbReference type="EMBL" id="JAFBBZ010000001">
    <property type="protein sequence ID" value="MBM7509521.1"/>
    <property type="molecule type" value="Genomic_DNA"/>
</dbReference>
<dbReference type="InterPro" id="IPR021443">
    <property type="entry name" value="DUF3093"/>
</dbReference>
<name>A0ABS2MEA9_9ACTN</name>
<evidence type="ECO:0000313" key="1">
    <source>
        <dbReference type="EMBL" id="MBM7509521.1"/>
    </source>
</evidence>
<comment type="caution">
    <text evidence="1">The sequence shown here is derived from an EMBL/GenBank/DDBJ whole genome shotgun (WGS) entry which is preliminary data.</text>
</comment>
<dbReference type="Pfam" id="PF11292">
    <property type="entry name" value="DUF3093"/>
    <property type="match status" value="1"/>
</dbReference>
<reference evidence="1 2" key="1">
    <citation type="submission" date="2021-01" db="EMBL/GenBank/DDBJ databases">
        <title>Sequencing the genomes of 1000 actinobacteria strains.</title>
        <authorList>
            <person name="Klenk H.-P."/>
        </authorList>
    </citation>
    <scope>NUCLEOTIDE SEQUENCE [LARGE SCALE GENOMIC DNA]</scope>
    <source>
        <strain evidence="1 2">DSM 18239</strain>
    </source>
</reference>
<accession>A0ABS2MEA9</accession>
<dbReference type="Proteomes" id="UP000732378">
    <property type="component" value="Unassembled WGS sequence"/>
</dbReference>
<gene>
    <name evidence="1" type="ORF">JOE61_003335</name>
</gene>